<organism evidence="1 2">
    <name type="scientific">Vitis vinifera</name>
    <name type="common">Grape</name>
    <dbReference type="NCBI Taxonomy" id="29760"/>
    <lineage>
        <taxon>Eukaryota</taxon>
        <taxon>Viridiplantae</taxon>
        <taxon>Streptophyta</taxon>
        <taxon>Embryophyta</taxon>
        <taxon>Tracheophyta</taxon>
        <taxon>Spermatophyta</taxon>
        <taxon>Magnoliopsida</taxon>
        <taxon>eudicotyledons</taxon>
        <taxon>Gunneridae</taxon>
        <taxon>Pentapetalae</taxon>
        <taxon>rosids</taxon>
        <taxon>Vitales</taxon>
        <taxon>Vitaceae</taxon>
        <taxon>Viteae</taxon>
        <taxon>Vitis</taxon>
    </lineage>
</organism>
<dbReference type="EMBL" id="QGNW01000554">
    <property type="protein sequence ID" value="RVW68034.1"/>
    <property type="molecule type" value="Genomic_DNA"/>
</dbReference>
<gene>
    <name evidence="1" type="ORF">CK203_064812</name>
</gene>
<protein>
    <submittedName>
        <fullName evidence="1">Uncharacterized protein</fullName>
    </submittedName>
</protein>
<dbReference type="AlphaFoldDB" id="A0A438G792"/>
<comment type="caution">
    <text evidence="1">The sequence shown here is derived from an EMBL/GenBank/DDBJ whole genome shotgun (WGS) entry which is preliminary data.</text>
</comment>
<evidence type="ECO:0000313" key="2">
    <source>
        <dbReference type="Proteomes" id="UP000288805"/>
    </source>
</evidence>
<proteinExistence type="predicted"/>
<accession>A0A438G792</accession>
<sequence>MERKKGGGVPEFRRKVMGSVFERQSGMGGKNSTSREDPLAMAFLELFSIAIDKEALGKPNVGAGWGRGLLEPDVHKIDK</sequence>
<reference evidence="1 2" key="1">
    <citation type="journal article" date="2018" name="PLoS Genet.">
        <title>Population sequencing reveals clonal diversity and ancestral inbreeding in the grapevine cultivar Chardonnay.</title>
        <authorList>
            <person name="Roach M.J."/>
            <person name="Johnson D.L."/>
            <person name="Bohlmann J."/>
            <person name="van Vuuren H.J."/>
            <person name="Jones S.J."/>
            <person name="Pretorius I.S."/>
            <person name="Schmidt S.A."/>
            <person name="Borneman A.R."/>
        </authorList>
    </citation>
    <scope>NUCLEOTIDE SEQUENCE [LARGE SCALE GENOMIC DNA]</scope>
    <source>
        <strain evidence="2">cv. Chardonnay</strain>
        <tissue evidence="1">Leaf</tissue>
    </source>
</reference>
<name>A0A438G792_VITVI</name>
<evidence type="ECO:0000313" key="1">
    <source>
        <dbReference type="EMBL" id="RVW68034.1"/>
    </source>
</evidence>
<dbReference type="Proteomes" id="UP000288805">
    <property type="component" value="Unassembled WGS sequence"/>
</dbReference>